<feature type="binding site" evidence="3">
    <location>
        <position position="288"/>
    </location>
    <ligand>
        <name>CTP</name>
        <dbReference type="ChEBI" id="CHEBI:37563"/>
    </ligand>
</feature>
<feature type="region of interest" description="Phosphopantothenate--cysteine ligase" evidence="3">
    <location>
        <begin position="200"/>
        <end position="428"/>
    </location>
</feature>
<comment type="function">
    <text evidence="3">Catalyzes two sequential steps in the biosynthesis of coenzyme A. In the first step cysteine is conjugated to 4'-phosphopantothenate to form 4-phosphopantothenoylcysteine. In the second step the latter compound is decarboxylated to form 4'-phosphopantotheine.</text>
</comment>
<keyword evidence="3" id="KW-0511">Multifunctional enzyme</keyword>
<evidence type="ECO:0000256" key="4">
    <source>
        <dbReference type="RuleBase" id="RU364078"/>
    </source>
</evidence>
<comment type="function">
    <text evidence="4">Catalyzes two steps in the biosynthesis of coenzyme A. In the first step cysteine is conjugated to 4'-phosphopantothenate to form 4-phosphopantothenoylcysteine, in the latter compound is decarboxylated to form 4'-phosphopantotheine.</text>
</comment>
<evidence type="ECO:0000313" key="7">
    <source>
        <dbReference type="EMBL" id="ANI92494.1"/>
    </source>
</evidence>
<feature type="binding site" evidence="3">
    <location>
        <position position="298"/>
    </location>
    <ligand>
        <name>CTP</name>
        <dbReference type="ChEBI" id="CHEBI:37563"/>
    </ligand>
</feature>
<comment type="cofactor">
    <cofactor evidence="3">
        <name>Mg(2+)</name>
        <dbReference type="ChEBI" id="CHEBI:18420"/>
    </cofactor>
</comment>
<feature type="binding site" evidence="3">
    <location>
        <begin position="316"/>
        <end position="319"/>
    </location>
    <ligand>
        <name>CTP</name>
        <dbReference type="ChEBI" id="CHEBI:37563"/>
    </ligand>
</feature>
<keyword evidence="3 4" id="KW-0436">Ligase</keyword>
<dbReference type="OrthoDB" id="9802554at2"/>
<keyword evidence="2 3" id="KW-0456">Lyase</keyword>
<dbReference type="EMBL" id="CP015961">
    <property type="protein sequence ID" value="ANI92494.1"/>
    <property type="molecule type" value="Genomic_DNA"/>
</dbReference>
<dbReference type="Gene3D" id="3.40.50.1950">
    <property type="entry name" value="Flavin prenyltransferase-like"/>
    <property type="match status" value="1"/>
</dbReference>
<dbReference type="EC" id="6.3.2.5" evidence="3"/>
<evidence type="ECO:0000259" key="6">
    <source>
        <dbReference type="Pfam" id="PF04127"/>
    </source>
</evidence>
<keyword evidence="3 4" id="KW-0288">FMN</keyword>
<dbReference type="InterPro" id="IPR007085">
    <property type="entry name" value="DNA/pantothenate-metab_flavo_C"/>
</dbReference>
<dbReference type="HAMAP" id="MF_02225">
    <property type="entry name" value="CoaBC"/>
    <property type="match status" value="1"/>
</dbReference>
<dbReference type="EC" id="4.1.1.36" evidence="3"/>
<organism evidence="7 8">
    <name type="scientific">Dietzia timorensis</name>
    <dbReference type="NCBI Taxonomy" id="499555"/>
    <lineage>
        <taxon>Bacteria</taxon>
        <taxon>Bacillati</taxon>
        <taxon>Actinomycetota</taxon>
        <taxon>Actinomycetes</taxon>
        <taxon>Mycobacteriales</taxon>
        <taxon>Dietziaceae</taxon>
        <taxon>Dietzia</taxon>
    </lineage>
</organism>
<dbReference type="InterPro" id="IPR005252">
    <property type="entry name" value="CoaBC"/>
</dbReference>
<keyword evidence="8" id="KW-1185">Reference proteome</keyword>
<feature type="domain" description="Flavoprotein" evidence="5">
    <location>
        <begin position="14"/>
        <end position="159"/>
    </location>
</feature>
<keyword evidence="3" id="KW-0460">Magnesium</keyword>
<dbReference type="SUPFAM" id="SSF52507">
    <property type="entry name" value="Homo-oligomeric flavin-containing Cys decarboxylases, HFCD"/>
    <property type="match status" value="1"/>
</dbReference>
<evidence type="ECO:0000256" key="2">
    <source>
        <dbReference type="ARBA" id="ARBA00023239"/>
    </source>
</evidence>
<sequence length="428" mass="44887">MVDQPGWEGGTKGRVIVGVGGGIAAYKACQLVRHFRERGHHVVVIPTESALRFVGAATFEALSGNPVSTDVFSDVPSVRHVNLGKQADLVVVAPATADLLARVAQGRADDLLTTTLLTASCPVLFAPAMHTEMWEHPATRRNVATLRADGATVMPPASGRLTGTDTGAGRLPEADEIGRLGELLLDNPGALPQDMIGLSVLVTAGGTLEELDPVRYLGNRSSGKQGHAIAAVAAARGANVTLITAAQHLPDPAAVETHRVISAHEMQEVLMEKAPGVDIVVKAAAVADFRPESVSESKLKKGADDEPETIRLRRNPDLLAGLVNARAEGAVPSDVTLVGFAAETGDANGSVLDHGRAKLTRKGCDLLIVNKVGRTEAFGQDTNAGWILRRGGGEEAVPTSGKYSVSARIFDAVLTFRRERADTASDTE</sequence>
<dbReference type="Proteomes" id="UP000186104">
    <property type="component" value="Chromosome"/>
</dbReference>
<dbReference type="GO" id="GO:0010181">
    <property type="term" value="F:FMN binding"/>
    <property type="evidence" value="ECO:0007669"/>
    <property type="project" value="UniProtKB-UniRule"/>
</dbReference>
<dbReference type="PANTHER" id="PTHR14359:SF6">
    <property type="entry name" value="PHOSPHOPANTOTHENOYLCYSTEINE DECARBOXYLASE"/>
    <property type="match status" value="1"/>
</dbReference>
<dbReference type="GO" id="GO:0004632">
    <property type="term" value="F:phosphopantothenate--cysteine ligase activity"/>
    <property type="evidence" value="ECO:0007669"/>
    <property type="project" value="UniProtKB-UniRule"/>
</dbReference>
<evidence type="ECO:0000313" key="8">
    <source>
        <dbReference type="Proteomes" id="UP000186104"/>
    </source>
</evidence>
<dbReference type="GO" id="GO:0015937">
    <property type="term" value="P:coenzyme A biosynthetic process"/>
    <property type="evidence" value="ECO:0007669"/>
    <property type="project" value="UniProtKB-UniRule"/>
</dbReference>
<dbReference type="Pfam" id="PF04127">
    <property type="entry name" value="DFP"/>
    <property type="match status" value="1"/>
</dbReference>
<dbReference type="UniPathway" id="UPA00241">
    <property type="reaction ID" value="UER00353"/>
</dbReference>
<dbReference type="GO" id="GO:0046872">
    <property type="term" value="F:metal ion binding"/>
    <property type="evidence" value="ECO:0007669"/>
    <property type="project" value="UniProtKB-KW"/>
</dbReference>
<comment type="catalytic activity">
    <reaction evidence="3 4">
        <text>(R)-4'-phosphopantothenate + L-cysteine + CTP = N-[(R)-4-phosphopantothenoyl]-L-cysteine + CMP + diphosphate + H(+)</text>
        <dbReference type="Rhea" id="RHEA:19397"/>
        <dbReference type="ChEBI" id="CHEBI:10986"/>
        <dbReference type="ChEBI" id="CHEBI:15378"/>
        <dbReference type="ChEBI" id="CHEBI:33019"/>
        <dbReference type="ChEBI" id="CHEBI:35235"/>
        <dbReference type="ChEBI" id="CHEBI:37563"/>
        <dbReference type="ChEBI" id="CHEBI:59458"/>
        <dbReference type="ChEBI" id="CHEBI:60377"/>
        <dbReference type="EC" id="6.3.2.5"/>
    </reaction>
</comment>
<dbReference type="InterPro" id="IPR036551">
    <property type="entry name" value="Flavin_trans-like"/>
</dbReference>
<keyword evidence="3 4" id="KW-0285">Flavoprotein</keyword>
<feature type="binding site" evidence="3">
    <location>
        <position position="340"/>
    </location>
    <ligand>
        <name>CTP</name>
        <dbReference type="ChEBI" id="CHEBI:37563"/>
    </ligand>
</feature>
<protein>
    <recommendedName>
        <fullName evidence="3">Coenzyme A biosynthesis bifunctional protein CoaBC</fullName>
    </recommendedName>
    <alternativeName>
        <fullName evidence="3">DNA/pantothenate metabolism flavoprotein</fullName>
    </alternativeName>
    <alternativeName>
        <fullName evidence="3">Phosphopantothenoylcysteine synthetase/decarboxylase</fullName>
        <shortName evidence="3">PPCS-PPCDC</shortName>
    </alternativeName>
    <domain>
        <recommendedName>
            <fullName evidence="3">Phosphopantothenoylcysteine decarboxylase</fullName>
            <shortName evidence="3">PPC decarboxylase</shortName>
            <shortName evidence="3">PPC-DC</shortName>
            <ecNumber evidence="3">4.1.1.36</ecNumber>
        </recommendedName>
        <alternativeName>
            <fullName evidence="3">CoaC</fullName>
        </alternativeName>
    </domain>
    <domain>
        <recommendedName>
            <fullName evidence="3">Phosphopantothenate--cysteine ligase</fullName>
            <ecNumber evidence="3">6.3.2.5</ecNumber>
        </recommendedName>
        <alternativeName>
            <fullName evidence="3">CoaB</fullName>
        </alternativeName>
        <alternativeName>
            <fullName evidence="3">Phosphopantothenoylcysteine synthetase</fullName>
            <shortName evidence="3">PPC synthetase</shortName>
            <shortName evidence="3">PPC-S</shortName>
        </alternativeName>
    </domain>
</protein>
<dbReference type="GO" id="GO:0015941">
    <property type="term" value="P:pantothenate catabolic process"/>
    <property type="evidence" value="ECO:0007669"/>
    <property type="project" value="InterPro"/>
</dbReference>
<dbReference type="InterPro" id="IPR035929">
    <property type="entry name" value="CoaB-like_sf"/>
</dbReference>
<feature type="binding site" evidence="3">
    <location>
        <position position="362"/>
    </location>
    <ligand>
        <name>CTP</name>
        <dbReference type="ChEBI" id="CHEBI:37563"/>
    </ligand>
</feature>
<accession>A0A173LLK5</accession>
<comment type="similarity">
    <text evidence="3 4">In the N-terminal section; belongs to the HFCD (homo-oligomeric flavin containing Cys decarboxylase) superfamily.</text>
</comment>
<dbReference type="Gene3D" id="3.40.50.10300">
    <property type="entry name" value="CoaB-like"/>
    <property type="match status" value="1"/>
</dbReference>
<keyword evidence="3" id="KW-0479">Metal-binding</keyword>
<comment type="caution">
    <text evidence="3">Lacks conserved residue(s) required for the propagation of feature annotation.</text>
</comment>
<dbReference type="InterPro" id="IPR003382">
    <property type="entry name" value="Flavoprotein"/>
</dbReference>
<dbReference type="AlphaFoldDB" id="A0A173LLK5"/>
<evidence type="ECO:0000256" key="1">
    <source>
        <dbReference type="ARBA" id="ARBA00022793"/>
    </source>
</evidence>
<comment type="similarity">
    <text evidence="3 4">In the C-terminal section; belongs to the PPC synthetase family.</text>
</comment>
<comment type="pathway">
    <text evidence="3 4">Cofactor biosynthesis; coenzyme A biosynthesis; CoA from (R)-pantothenate: step 3/5.</text>
</comment>
<reference evidence="7 8" key="1">
    <citation type="submission" date="2016-06" db="EMBL/GenBank/DDBJ databases">
        <title>Complete genome sequence of a saline-alkali tolerant type strain Dietzia timorensis ID05-A0528T.</title>
        <authorList>
            <person name="Wu X."/>
        </authorList>
    </citation>
    <scope>NUCLEOTIDE SEQUENCE [LARGE SCALE GENOMIC DNA]</scope>
    <source>
        <strain evidence="7 8">ID05-A0528</strain>
    </source>
</reference>
<dbReference type="RefSeq" id="WP_067471045.1">
    <property type="nucleotide sequence ID" value="NZ_CP015961.1"/>
</dbReference>
<dbReference type="NCBIfam" id="TIGR00521">
    <property type="entry name" value="coaBC_dfp"/>
    <property type="match status" value="1"/>
</dbReference>
<feature type="binding site" evidence="3">
    <location>
        <position position="358"/>
    </location>
    <ligand>
        <name>CTP</name>
        <dbReference type="ChEBI" id="CHEBI:37563"/>
    </ligand>
</feature>
<dbReference type="STRING" id="499555.BJL86_1718"/>
<feature type="region of interest" description="Phosphopantothenoylcysteine decarboxylase" evidence="3">
    <location>
        <begin position="1"/>
        <end position="199"/>
    </location>
</feature>
<comment type="pathway">
    <text evidence="3 4">Cofactor biosynthesis; coenzyme A biosynthesis; CoA from (R)-pantothenate: step 2/5.</text>
</comment>
<dbReference type="Pfam" id="PF02441">
    <property type="entry name" value="Flavoprotein"/>
    <property type="match status" value="1"/>
</dbReference>
<keyword evidence="1 3" id="KW-0210">Decarboxylase</keyword>
<proteinExistence type="inferred from homology"/>
<dbReference type="SUPFAM" id="SSF102645">
    <property type="entry name" value="CoaB-like"/>
    <property type="match status" value="1"/>
</dbReference>
<dbReference type="KEGG" id="dtm:BJL86_1718"/>
<dbReference type="GO" id="GO:0004633">
    <property type="term" value="F:phosphopantothenoylcysteine decarboxylase activity"/>
    <property type="evidence" value="ECO:0007669"/>
    <property type="project" value="UniProtKB-UniRule"/>
</dbReference>
<comment type="cofactor">
    <cofactor evidence="3">
        <name>FMN</name>
        <dbReference type="ChEBI" id="CHEBI:58210"/>
    </cofactor>
    <text evidence="3">Binds 1 FMN per subunit.</text>
</comment>
<dbReference type="GO" id="GO:0071513">
    <property type="term" value="C:phosphopantothenoylcysteine decarboxylase complex"/>
    <property type="evidence" value="ECO:0007669"/>
    <property type="project" value="TreeGrafter"/>
</dbReference>
<evidence type="ECO:0000256" key="3">
    <source>
        <dbReference type="HAMAP-Rule" id="MF_02225"/>
    </source>
</evidence>
<feature type="domain" description="DNA/pantothenate metabolism flavoprotein C-terminal" evidence="6">
    <location>
        <begin position="197"/>
        <end position="414"/>
    </location>
</feature>
<comment type="catalytic activity">
    <reaction evidence="3 4">
        <text>N-[(R)-4-phosphopantothenoyl]-L-cysteine + H(+) = (R)-4'-phosphopantetheine + CO2</text>
        <dbReference type="Rhea" id="RHEA:16793"/>
        <dbReference type="ChEBI" id="CHEBI:15378"/>
        <dbReference type="ChEBI" id="CHEBI:16526"/>
        <dbReference type="ChEBI" id="CHEBI:59458"/>
        <dbReference type="ChEBI" id="CHEBI:61723"/>
        <dbReference type="EC" id="4.1.1.36"/>
    </reaction>
</comment>
<evidence type="ECO:0000259" key="5">
    <source>
        <dbReference type="Pfam" id="PF02441"/>
    </source>
</evidence>
<gene>
    <name evidence="3" type="primary">coaBC</name>
    <name evidence="7" type="ORF">BJL86_1718</name>
</gene>
<name>A0A173LLK5_9ACTN</name>
<dbReference type="PANTHER" id="PTHR14359">
    <property type="entry name" value="HOMO-OLIGOMERIC FLAVIN CONTAINING CYS DECARBOXYLASE FAMILY"/>
    <property type="match status" value="1"/>
</dbReference>